<dbReference type="EC" id="2.1.1.297" evidence="5"/>
<dbReference type="SUPFAM" id="SSF53335">
    <property type="entry name" value="S-adenosyl-L-methionine-dependent methyltransferases"/>
    <property type="match status" value="1"/>
</dbReference>
<reference evidence="8 9" key="1">
    <citation type="submission" date="2013-08" db="EMBL/GenBank/DDBJ databases">
        <title>The Genome Sequence of Fusobacterium sp. 3_1_36A2.</title>
        <authorList>
            <consortium name="The Broad Institute Genome Sequencing Platform"/>
            <person name="Earl A."/>
            <person name="Ward D."/>
            <person name="Feldgarden M."/>
            <person name="Gevers D."/>
            <person name="Strauss J."/>
            <person name="White A."/>
            <person name="Allen-Vercoe E."/>
            <person name="Walker B."/>
            <person name="Young S.K."/>
            <person name="Zeng Q."/>
            <person name="Gargeya S."/>
            <person name="Fitzgerald M."/>
            <person name="Haas B."/>
            <person name="Abouelleil A."/>
            <person name="Alvarado L."/>
            <person name="Arachchi H.M."/>
            <person name="Berlin A.M."/>
            <person name="Chapman S.B."/>
            <person name="Goldberg J."/>
            <person name="Griggs A."/>
            <person name="Gujja S."/>
            <person name="Hansen M."/>
            <person name="Howarth C."/>
            <person name="Imamovic A."/>
            <person name="Larimer J."/>
            <person name="McCowen C."/>
            <person name="Montmayeur A."/>
            <person name="Murphy C."/>
            <person name="Neiman D."/>
            <person name="Pearson M."/>
            <person name="Priest M."/>
            <person name="Roberts A."/>
            <person name="Saif S."/>
            <person name="Shea T."/>
            <person name="Sisk P."/>
            <person name="Sykes S."/>
            <person name="Wortman J."/>
            <person name="Nusbaum C."/>
            <person name="Birren B."/>
        </authorList>
    </citation>
    <scope>NUCLEOTIDE SEQUENCE [LARGE SCALE GENOMIC DNA]</scope>
    <source>
        <strain evidence="8 9">3_1_36A2</strain>
    </source>
</reference>
<dbReference type="GO" id="GO:0032259">
    <property type="term" value="P:methylation"/>
    <property type="evidence" value="ECO:0007669"/>
    <property type="project" value="UniProtKB-KW"/>
</dbReference>
<evidence type="ECO:0000256" key="5">
    <source>
        <dbReference type="HAMAP-Rule" id="MF_02126"/>
    </source>
</evidence>
<dbReference type="PANTHER" id="PTHR18895">
    <property type="entry name" value="HEMK METHYLTRANSFERASE"/>
    <property type="match status" value="1"/>
</dbReference>
<evidence type="ECO:0000256" key="1">
    <source>
        <dbReference type="ARBA" id="ARBA00022603"/>
    </source>
</evidence>
<dbReference type="Pfam" id="PF17827">
    <property type="entry name" value="PrmC_N"/>
    <property type="match status" value="2"/>
</dbReference>
<dbReference type="Proteomes" id="UP000016231">
    <property type="component" value="Chromosome"/>
</dbReference>
<dbReference type="InterPro" id="IPR029063">
    <property type="entry name" value="SAM-dependent_MTases_sf"/>
</dbReference>
<feature type="binding site" evidence="5">
    <location>
        <position position="226"/>
    </location>
    <ligand>
        <name>S-adenosyl-L-methionine</name>
        <dbReference type="ChEBI" id="CHEBI:59789"/>
    </ligand>
</feature>
<feature type="binding site" evidence="5">
    <location>
        <begin position="203"/>
        <end position="207"/>
    </location>
    <ligand>
        <name>S-adenosyl-L-methionine</name>
        <dbReference type="ChEBI" id="CHEBI:59789"/>
    </ligand>
</feature>
<sequence length="383" mass="44473">MNLVEILKFTEEYLKKYSFSKPRLEAEKLVSYVLNLDRIALYIHYERELSEEEKNSIKHYLKKMVEENKTFDDLKGEKEDFKAENLDIFNKSVDYLKKNGVPSPLLDTEYIFSDVLKVSRNTLKYSMSREIKEEDKDKIREMLVLRAKKRKPLQYILGEWEFYGLPFKVSEGVLIPRADTEILVEQCIQLMREVEEPNILDIGSGSGAISIAIANELKSSSVTGIDINEKAIELANENKTLNKIENVNFIKSDLFEKIDKDFKYDLIVSNPPYISKNEYETLMSEVKNYEPQNALTDLGDGLYFYREMSKLAGEYLKDTAYLAYEIGYNQAKDVTKILQNNNFDILSVIKDYGGNDRVVIAKKTIKTDNFEEIEEEEDVNLSE</sequence>
<dbReference type="NCBIfam" id="TIGR03534">
    <property type="entry name" value="RF_mod_PrmC"/>
    <property type="match status" value="1"/>
</dbReference>
<dbReference type="eggNOG" id="COG2890">
    <property type="taxonomic scope" value="Bacteria"/>
</dbReference>
<gene>
    <name evidence="5" type="primary">prmC</name>
    <name evidence="8" type="ORF">HMPREF0946_00790</name>
</gene>
<dbReference type="EMBL" id="CP003700">
    <property type="protein sequence ID" value="EEU32717.1"/>
    <property type="molecule type" value="Genomic_DNA"/>
</dbReference>
<comment type="catalytic activity">
    <reaction evidence="4 5">
        <text>L-glutaminyl-[peptide chain release factor] + S-adenosyl-L-methionine = N(5)-methyl-L-glutaminyl-[peptide chain release factor] + S-adenosyl-L-homocysteine + H(+)</text>
        <dbReference type="Rhea" id="RHEA:42896"/>
        <dbReference type="Rhea" id="RHEA-COMP:10271"/>
        <dbReference type="Rhea" id="RHEA-COMP:10272"/>
        <dbReference type="ChEBI" id="CHEBI:15378"/>
        <dbReference type="ChEBI" id="CHEBI:30011"/>
        <dbReference type="ChEBI" id="CHEBI:57856"/>
        <dbReference type="ChEBI" id="CHEBI:59789"/>
        <dbReference type="ChEBI" id="CHEBI:61891"/>
        <dbReference type="EC" id="2.1.1.297"/>
    </reaction>
</comment>
<dbReference type="AlphaFoldDB" id="C7XNW6"/>
<evidence type="ECO:0000256" key="4">
    <source>
        <dbReference type="ARBA" id="ARBA00048391"/>
    </source>
</evidence>
<name>C7XNW6_FUSVC</name>
<dbReference type="CDD" id="cd02440">
    <property type="entry name" value="AdoMet_MTases"/>
    <property type="match status" value="1"/>
</dbReference>
<feature type="binding site" evidence="5">
    <location>
        <position position="270"/>
    </location>
    <ligand>
        <name>S-adenosyl-L-methionine</name>
        <dbReference type="ChEBI" id="CHEBI:59789"/>
    </ligand>
</feature>
<organism evidence="8 9">
    <name type="scientific">Fusobacterium vincentii 3_1_36A2</name>
    <dbReference type="NCBI Taxonomy" id="469604"/>
    <lineage>
        <taxon>Bacteria</taxon>
        <taxon>Fusobacteriati</taxon>
        <taxon>Fusobacteriota</taxon>
        <taxon>Fusobacteriia</taxon>
        <taxon>Fusobacteriales</taxon>
        <taxon>Fusobacteriaceae</taxon>
        <taxon>Fusobacterium</taxon>
    </lineage>
</organism>
<comment type="function">
    <text evidence="5">Methylates the class 1 translation termination release factors RF1/PrfA and RF2/PrfB on the glutamine residue of the universally conserved GGQ motif.</text>
</comment>
<keyword evidence="1 5" id="KW-0489">Methyltransferase</keyword>
<dbReference type="GO" id="GO:0102559">
    <property type="term" value="F:peptide chain release factor N(5)-glutamine methyltransferase activity"/>
    <property type="evidence" value="ECO:0007669"/>
    <property type="project" value="UniProtKB-EC"/>
</dbReference>
<dbReference type="PANTHER" id="PTHR18895:SF74">
    <property type="entry name" value="MTRF1L RELEASE FACTOR GLUTAMINE METHYLTRANSFERASE"/>
    <property type="match status" value="1"/>
</dbReference>
<dbReference type="Pfam" id="PF05175">
    <property type="entry name" value="MTS"/>
    <property type="match status" value="1"/>
</dbReference>
<dbReference type="RefSeq" id="WP_008799656.1">
    <property type="nucleotide sequence ID" value="NC_022196.1"/>
</dbReference>
<dbReference type="InterPro" id="IPR019874">
    <property type="entry name" value="RF_methyltr_PrmC"/>
</dbReference>
<dbReference type="PROSITE" id="PS00092">
    <property type="entry name" value="N6_MTASE"/>
    <property type="match status" value="1"/>
</dbReference>
<dbReference type="STRING" id="469604.HMPREF0946_00790"/>
<dbReference type="NCBIfam" id="TIGR00536">
    <property type="entry name" value="hemK_fam"/>
    <property type="match status" value="1"/>
</dbReference>
<dbReference type="InterPro" id="IPR050320">
    <property type="entry name" value="N5-glutamine_MTase"/>
</dbReference>
<evidence type="ECO:0000313" key="9">
    <source>
        <dbReference type="Proteomes" id="UP000016231"/>
    </source>
</evidence>
<feature type="binding site" evidence="5">
    <location>
        <begin position="270"/>
        <end position="273"/>
    </location>
    <ligand>
        <name>substrate</name>
    </ligand>
</feature>
<feature type="domain" description="Release factor glutamine methyltransferase N-terminal" evidence="7">
    <location>
        <begin position="5"/>
        <end position="65"/>
    </location>
</feature>
<evidence type="ECO:0000259" key="7">
    <source>
        <dbReference type="Pfam" id="PF17827"/>
    </source>
</evidence>
<comment type="caution">
    <text evidence="5">Lacks conserved residue(s) required for the propagation of feature annotation.</text>
</comment>
<feature type="domain" description="Methyltransferase small" evidence="6">
    <location>
        <begin position="190"/>
        <end position="280"/>
    </location>
</feature>
<dbReference type="HAMAP" id="MF_02126">
    <property type="entry name" value="RF_methyltr_PrmC"/>
    <property type="match status" value="1"/>
</dbReference>
<keyword evidence="3 5" id="KW-0949">S-adenosyl-L-methionine</keyword>
<comment type="similarity">
    <text evidence="5">Belongs to the protein N5-glutamine methyltransferase family. PrmC subfamily.</text>
</comment>
<evidence type="ECO:0000256" key="2">
    <source>
        <dbReference type="ARBA" id="ARBA00022679"/>
    </source>
</evidence>
<dbReference type="InterPro" id="IPR007848">
    <property type="entry name" value="Small_mtfrase_dom"/>
</dbReference>
<dbReference type="GO" id="GO:0003676">
    <property type="term" value="F:nucleic acid binding"/>
    <property type="evidence" value="ECO:0007669"/>
    <property type="project" value="InterPro"/>
</dbReference>
<dbReference type="HOGENOM" id="CLU_018398_3_1_0"/>
<keyword evidence="2 5" id="KW-0808">Transferase</keyword>
<dbReference type="KEGG" id="fnc:HMPREF0946_00790"/>
<evidence type="ECO:0000313" key="8">
    <source>
        <dbReference type="EMBL" id="EEU32717.1"/>
    </source>
</evidence>
<dbReference type="InterPro" id="IPR040758">
    <property type="entry name" value="PrmC_N"/>
</dbReference>
<dbReference type="InterPro" id="IPR002052">
    <property type="entry name" value="DNA_methylase_N6_adenine_CS"/>
</dbReference>
<dbReference type="OrthoDB" id="9800643at2"/>
<evidence type="ECO:0000259" key="6">
    <source>
        <dbReference type="Pfam" id="PF05175"/>
    </source>
</evidence>
<proteinExistence type="inferred from homology"/>
<feature type="domain" description="Release factor glutamine methyltransferase N-terminal" evidence="7">
    <location>
        <begin position="90"/>
        <end position="158"/>
    </location>
</feature>
<dbReference type="Gene3D" id="3.40.50.150">
    <property type="entry name" value="Vaccinia Virus protein VP39"/>
    <property type="match status" value="1"/>
</dbReference>
<dbReference type="Gene3D" id="1.10.8.10">
    <property type="entry name" value="DNA helicase RuvA subunit, C-terminal domain"/>
    <property type="match status" value="2"/>
</dbReference>
<protein>
    <recommendedName>
        <fullName evidence="5">Release factor glutamine methyltransferase</fullName>
        <shortName evidence="5">RF MTase</shortName>
        <ecNumber evidence="5">2.1.1.297</ecNumber>
    </recommendedName>
    <alternativeName>
        <fullName evidence="5">N5-glutamine methyltransferase PrmC</fullName>
    </alternativeName>
    <alternativeName>
        <fullName evidence="5">Protein-(glutamine-N5) MTase PrmC</fullName>
    </alternativeName>
    <alternativeName>
        <fullName evidence="5">Protein-glutamine N-methyltransferase PrmC</fullName>
    </alternativeName>
</protein>
<dbReference type="InterPro" id="IPR004556">
    <property type="entry name" value="HemK-like"/>
</dbReference>
<evidence type="ECO:0000256" key="3">
    <source>
        <dbReference type="ARBA" id="ARBA00022691"/>
    </source>
</evidence>
<accession>C7XNW6</accession>